<dbReference type="SUPFAM" id="SSF53098">
    <property type="entry name" value="Ribonuclease H-like"/>
    <property type="match status" value="1"/>
</dbReference>
<feature type="compositionally biased region" description="Low complexity" evidence="2">
    <location>
        <begin position="2399"/>
        <end position="2423"/>
    </location>
</feature>
<feature type="region of interest" description="Disordered" evidence="2">
    <location>
        <begin position="2325"/>
        <end position="2438"/>
    </location>
</feature>
<feature type="compositionally biased region" description="Low complexity" evidence="2">
    <location>
        <begin position="2479"/>
        <end position="2499"/>
    </location>
</feature>
<feature type="region of interest" description="Disordered" evidence="2">
    <location>
        <begin position="1987"/>
        <end position="2030"/>
    </location>
</feature>
<organism evidence="3 4">
    <name type="scientific">Prorocentrum cordatum</name>
    <dbReference type="NCBI Taxonomy" id="2364126"/>
    <lineage>
        <taxon>Eukaryota</taxon>
        <taxon>Sar</taxon>
        <taxon>Alveolata</taxon>
        <taxon>Dinophyceae</taxon>
        <taxon>Prorocentrales</taxon>
        <taxon>Prorocentraceae</taxon>
        <taxon>Prorocentrum</taxon>
    </lineage>
</organism>
<feature type="coiled-coil region" evidence="1">
    <location>
        <begin position="261"/>
        <end position="364"/>
    </location>
</feature>
<dbReference type="Proteomes" id="UP001189429">
    <property type="component" value="Unassembled WGS sequence"/>
</dbReference>
<proteinExistence type="predicted"/>
<evidence type="ECO:0000256" key="2">
    <source>
        <dbReference type="SAM" id="MobiDB-lite"/>
    </source>
</evidence>
<dbReference type="EMBL" id="CAUYUJ010019504">
    <property type="protein sequence ID" value="CAK0891681.1"/>
    <property type="molecule type" value="Genomic_DNA"/>
</dbReference>
<accession>A0ABN9X287</accession>
<name>A0ABN9X287_9DINO</name>
<feature type="region of interest" description="Disordered" evidence="2">
    <location>
        <begin position="2467"/>
        <end position="2503"/>
    </location>
</feature>
<dbReference type="Gene3D" id="3.30.420.10">
    <property type="entry name" value="Ribonuclease H-like superfamily/Ribonuclease H"/>
    <property type="match status" value="1"/>
</dbReference>
<dbReference type="InterPro" id="IPR012337">
    <property type="entry name" value="RNaseH-like_sf"/>
</dbReference>
<sequence length="2579" mass="278866">MPQTYDSKYALSVCKQWRPNLSVRSSVKSTAPHLTDIKIVARIVRTVVQAFFADPAMLAARRELDPDGPDPLYVGSSAGPWVAGDDVRLAGNNGPLRRSLVFMEQSPLLKVVQSKLCSQRFEDVVGATDQLSSFALRNLRHPADGALQMPRPGATPEVPPAQGQEEAGEGAPGVLEFKAAARCPWCCKSCSAPDAKGFRKLNFGERLQCKWCNMPKSTHFCGKPEHAAPSRSSAEVKLAQVLDQLRMFKAAAGQPGPGGAADPKRRRLEQLEKQLGEIRRRADMEDEVDDFVETARNRMAELEAEREQLRQEVFLAKPKDVQLKSLADQIKKLEKQQDKGREEMEAVAAKQKELEAKADALRLADVEREARLVELRAEQPRALGKLAQPPAVVHDGLEGEIEVEGLEFSADFLGKVLGSFGVDGALHASLLGQATKFEQQCREARAAEAAAAAAVRAAERAGVPGAGSLEEGRVPIPGEGVPAGCDAVDDEEPDVDAQLSFLTKVGAAPAGAEGSDRPADDDVREAFKRFHADLDMLPPKWDELCEADEQAALDLGDCISWGTGGCPSQGGQVQSGRSAAGAAGGTVLGRQHAGEPQARGAGAAFGRDGNQQAPSGLLGVFGFQGCGPRMSESADQMGQPQVSASGHGLHDVPGGMQPLEVAAFPRMDYVIGSSLEAGELEIDEFDIPAGQEGSAPGCAGPPCDRGGQRAPMVKGGCCLVTANVTSRGPLNEYLVQADGQTTLALAVQEHHCVAGSGSKIDYFVVSKSLAGFTAAPPRLYRGASTWPHWPVHLPLRSVRVEAWHQVLDEPRAVPREPAKPGCARGPWRWKEVTRCVQATHDDQGLQIIWDLLREGVETEILNRRDLVGPARRAFAGRGTSGAAAGLKWEVAQWRPPLKRKLRGPEAHAWAALAGWASELLSKRDRQVKLLEALDSRLRPPWRTSEIRDHVHWRSLPPRTQLPFRADANWTEDGFEQGLKRALAEAKERQRKMVQAGEARWKEWVDDAFLGGAGAAHAASKVPVLQEVLPAIQEEGSAALVDREMKPWIDIWNYHGLTSMELPSDAHLWDARPPRQLHDIRDVLRSFPWRTGVGQSGIPPRALEDLSDDALHAMIAVFHKCEELLARPSGRLINTMVRLPKPDGGSRLIGLMPTLVGVWSRARRPITKVALDLWKAYEMAAPEAQLVEARALGFPMRLAWMLLSSYRQPRTLAAFNTTSDLFVAWQGNIAGCGHANSLLLVLTLRALQRAHTIAPSVTPRGLVHDVTLDWSGPRGEADDSLAEAPRSFASSMVELRLVMQPQKSGYLASSRRRARLLAHSMQRAGLAEKFWVRNLGHELHGRKVPRTQEKRRLQALAARRSRVAMLRRAAGRRATALVATGLSPSAGHGAGVAGLADRPLAQLWTVAAVTAGAKAGCGSAAVMLLQRRVDYDPIYAATIPLVMRLASRIWEGRGSLASLNASWCKLAEAMRAGTLTWATAHGPLGATWLTLGRIGWTMTAAWALQSDLGETLPMLRVAPRGIKDALVEGIPRWQCRRLVAHLPEGQGGVGWGGHFTNAWRHARGYTASDLCRACGGAKDTLMHRWCACPALVAPRGDELKHEEPLRKPIAAMRHQLEEAEQKWTIGDSELTLAYGLPLMPALPPPAPSDNVVIEWGATQEEWPSVVYTDGSGHASRVPEARRCGWAAVALRPDGIPLKAAYGPLPGPRQTVGRAERRACLAPLAQAGLVQVIVSDLQSLVTEGNGWSPSAQPARARHVSIWRQLHAAAAKRGGPPPRFRWAPAHRTLQQAPDEGLRPLDWLGNCWADFFANLGAAVTRLPNNTAEALRAELKRALDTATCLGWAAARICQLDLWKPLGEDGKPQRRQVWREPAAPKLSLTRHEYQVTSSVGVQRVHCGREAYTAKARELLDCKPCQPTELGRMRARCRQGRPMASPAAASLQAAERLEEEELLPMSGAAAATQGQSQKWTMQQKVNYLLEAAKGTPAEGTAGAAAAGQPQAQRGGRPEPRPGPGRGLASTGRRVGLERPREGNDRRAIEAWDRSGPLEAALGLLASSWVADLMGQSLAYASWMEERVEYVYKMLGEEVDRGFFMHNCAETRNAERLRRAEEFCERGWWDGGPFREPHIDEALQLEGEDRQIKLLRLRCYHAAARAFLCDRGSARRAGGRRGPLYFTFFEPVGRSHPLEHNESESNSSPEPDAVFGLEALRCMLRAFASCWVFDLRDSEAAESTWPGREETREEATRLAGSIGLRARVQAIVRQAWLMEADVRRFTVEHLMDMATLEEWLHFAAMQWATLDEVCHTMEDVIGEAVVNLPGLPGFAGPLPGLGPSGTSEQPPRQAGLPRPQGIRSRGIEALRRLWPGTWQRPGDPGSGSGGEHDLPHPDAAPSGLPPPPPAAAAGQMLQQQPAGAAQGVQGEAAAEGDGGPRLDDGGGEAAAARWAEGLPVAAACAVAAAVAAATEPDACGGGAQGPHKGARAAQRSRSPARAAGPRTPRGGVQLPEAHHGHGVRIAGPYAFCCRCGAFSKLEGVDRAKGLKAVRGGSLPPGPQATAGEKKKRLYLSRLLGGKDPYTGRPLG</sequence>
<evidence type="ECO:0000256" key="1">
    <source>
        <dbReference type="SAM" id="Coils"/>
    </source>
</evidence>
<reference evidence="3" key="1">
    <citation type="submission" date="2023-10" db="EMBL/GenBank/DDBJ databases">
        <authorList>
            <person name="Chen Y."/>
            <person name="Shah S."/>
            <person name="Dougan E. K."/>
            <person name="Thang M."/>
            <person name="Chan C."/>
        </authorList>
    </citation>
    <scope>NUCLEOTIDE SEQUENCE [LARGE SCALE GENOMIC DNA]</scope>
</reference>
<protein>
    <submittedName>
        <fullName evidence="3">Uncharacterized protein</fullName>
    </submittedName>
</protein>
<comment type="caution">
    <text evidence="3">The sequence shown here is derived from an EMBL/GenBank/DDBJ whole genome shotgun (WGS) entry which is preliminary data.</text>
</comment>
<feature type="compositionally biased region" description="Low complexity" evidence="2">
    <location>
        <begin position="1987"/>
        <end position="2003"/>
    </location>
</feature>
<dbReference type="InterPro" id="IPR036397">
    <property type="entry name" value="RNaseH_sf"/>
</dbReference>
<evidence type="ECO:0000313" key="4">
    <source>
        <dbReference type="Proteomes" id="UP001189429"/>
    </source>
</evidence>
<gene>
    <name evidence="3" type="ORF">PCOR1329_LOCUS71545</name>
</gene>
<feature type="region of interest" description="Disordered" evidence="2">
    <location>
        <begin position="2540"/>
        <end position="2559"/>
    </location>
</feature>
<keyword evidence="1" id="KW-0175">Coiled coil</keyword>
<keyword evidence="4" id="KW-1185">Reference proteome</keyword>
<evidence type="ECO:0000313" key="3">
    <source>
        <dbReference type="EMBL" id="CAK0891681.1"/>
    </source>
</evidence>